<sequence length="162" mass="18467">MAEKASLFHRHTGVYGICITNNRILVIRKILGPYSGRYDLPGGRLENEESLQEGVIREFREETGCTVREMKSIGVCDFATTWYFRNELETVHHIAMLYTVTVETAELNDEVEAFDEQDSNGALWVALDEVTPDNASPLVLQAVEWIRTGTLHVNRQSFDFIK</sequence>
<dbReference type="GO" id="GO:0016787">
    <property type="term" value="F:hydrolase activity"/>
    <property type="evidence" value="ECO:0007669"/>
    <property type="project" value="UniProtKB-KW"/>
</dbReference>
<gene>
    <name evidence="4" type="ORF">H8B09_06705</name>
</gene>
<dbReference type="Proteomes" id="UP000609346">
    <property type="component" value="Unassembled WGS sequence"/>
</dbReference>
<dbReference type="EMBL" id="JACXZA010000001">
    <property type="protein sequence ID" value="MBD3918440.1"/>
    <property type="molecule type" value="Genomic_DNA"/>
</dbReference>
<dbReference type="InterPro" id="IPR015797">
    <property type="entry name" value="NUDIX_hydrolase-like_dom_sf"/>
</dbReference>
<comment type="cofactor">
    <cofactor evidence="1">
        <name>Mg(2+)</name>
        <dbReference type="ChEBI" id="CHEBI:18420"/>
    </cofactor>
</comment>
<dbReference type="SUPFAM" id="SSF55811">
    <property type="entry name" value="Nudix"/>
    <property type="match status" value="1"/>
</dbReference>
<evidence type="ECO:0000256" key="1">
    <source>
        <dbReference type="ARBA" id="ARBA00001946"/>
    </source>
</evidence>
<dbReference type="RefSeq" id="WP_191202631.1">
    <property type="nucleotide sequence ID" value="NZ_JACXZA010000001.1"/>
</dbReference>
<feature type="domain" description="Nudix hydrolase" evidence="3">
    <location>
        <begin position="9"/>
        <end position="147"/>
    </location>
</feature>
<evidence type="ECO:0000313" key="4">
    <source>
        <dbReference type="EMBL" id="MBD3918440.1"/>
    </source>
</evidence>
<dbReference type="InterPro" id="IPR020084">
    <property type="entry name" value="NUDIX_hydrolase_CS"/>
</dbReference>
<dbReference type="PROSITE" id="PS00893">
    <property type="entry name" value="NUDIX_BOX"/>
    <property type="match status" value="1"/>
</dbReference>
<keyword evidence="5" id="KW-1185">Reference proteome</keyword>
<evidence type="ECO:0000259" key="3">
    <source>
        <dbReference type="PROSITE" id="PS51462"/>
    </source>
</evidence>
<accession>A0ABR8MR24</accession>
<comment type="caution">
    <text evidence="4">The sequence shown here is derived from an EMBL/GenBank/DDBJ whole genome shotgun (WGS) entry which is preliminary data.</text>
</comment>
<dbReference type="Gene3D" id="3.90.79.10">
    <property type="entry name" value="Nucleoside Triphosphate Pyrophosphohydrolase"/>
    <property type="match status" value="1"/>
</dbReference>
<dbReference type="InterPro" id="IPR000086">
    <property type="entry name" value="NUDIX_hydrolase_dom"/>
</dbReference>
<dbReference type="PANTHER" id="PTHR43046:SF14">
    <property type="entry name" value="MUTT_NUDIX FAMILY PROTEIN"/>
    <property type="match status" value="1"/>
</dbReference>
<organism evidence="4 5">
    <name type="scientific">Paenibacillus terricola</name>
    <dbReference type="NCBI Taxonomy" id="2763503"/>
    <lineage>
        <taxon>Bacteria</taxon>
        <taxon>Bacillati</taxon>
        <taxon>Bacillota</taxon>
        <taxon>Bacilli</taxon>
        <taxon>Bacillales</taxon>
        <taxon>Paenibacillaceae</taxon>
        <taxon>Paenibacillus</taxon>
    </lineage>
</organism>
<proteinExistence type="predicted"/>
<name>A0ABR8MR24_9BACL</name>
<reference evidence="4 5" key="1">
    <citation type="submission" date="2020-09" db="EMBL/GenBank/DDBJ databases">
        <title>Paenibacillus sp. strain PR3 16S rRNA gene Genome sequencing and assembly.</title>
        <authorList>
            <person name="Kim J."/>
        </authorList>
    </citation>
    <scope>NUCLEOTIDE SEQUENCE [LARGE SCALE GENOMIC DNA]</scope>
    <source>
        <strain evidence="4 5">PR3</strain>
    </source>
</reference>
<protein>
    <submittedName>
        <fullName evidence="4">NUDIX hydrolase</fullName>
    </submittedName>
</protein>
<dbReference type="Pfam" id="PF00293">
    <property type="entry name" value="NUDIX"/>
    <property type="match status" value="1"/>
</dbReference>
<dbReference type="CDD" id="cd04686">
    <property type="entry name" value="NUDIX_Hydrolase"/>
    <property type="match status" value="1"/>
</dbReference>
<dbReference type="PANTHER" id="PTHR43046">
    <property type="entry name" value="GDP-MANNOSE MANNOSYL HYDROLASE"/>
    <property type="match status" value="1"/>
</dbReference>
<dbReference type="PROSITE" id="PS51462">
    <property type="entry name" value="NUDIX"/>
    <property type="match status" value="1"/>
</dbReference>
<evidence type="ECO:0000313" key="5">
    <source>
        <dbReference type="Proteomes" id="UP000609346"/>
    </source>
</evidence>
<keyword evidence="2 4" id="KW-0378">Hydrolase</keyword>
<evidence type="ECO:0000256" key="2">
    <source>
        <dbReference type="ARBA" id="ARBA00022801"/>
    </source>
</evidence>